<organism evidence="3">
    <name type="scientific">mine drainage metagenome</name>
    <dbReference type="NCBI Taxonomy" id="410659"/>
    <lineage>
        <taxon>unclassified sequences</taxon>
        <taxon>metagenomes</taxon>
        <taxon>ecological metagenomes</taxon>
    </lineage>
</organism>
<dbReference type="PRINTS" id="PR01032">
    <property type="entry name" value="PHAGEIV"/>
</dbReference>
<sequence length="474" mass="50467">MREIKETGAWMRVWIRGLLLVAVLLLCAAGSAGAWAAEPEGGSGALNLAIGEGTMLRLPRPSASVFIANPDVADIQVPSSGAIFVLGKTAGTTTLLAIDADNQTILRRTVVVRHNLTEMNSLLRQRFPSDQFELTSAPGSLMVKGTVDSAEEVAAVAATLTPLLSKAEKLINEVSVPRSNQVQLRVRVAEVSRDINQQFGFNWQALMEPGHLVSGIFSGRAFYDSTNGTGVNAYSMSSTNAWSMLGGYSSGHYSVQSMLDALDSEGLISILAEPNLTALSGQTASFLAGGEFPIPVAQSSSSGINAITVEFKSFGVALDFTPTVLSHNRISLLVRPEVSQLDTDYDITLNGTTIPGLSVRRAQTTVELASGQSFAVGGLLQENMTEAVSRFPGLASLPVLGKLFSSKNYQNNKSELVIIVTAYIVRPTDSQALHTPLQSLRPASDVEHIVQKQFGLDPMAPDAPRLMGQAGFVY</sequence>
<evidence type="ECO:0000259" key="1">
    <source>
        <dbReference type="Pfam" id="PF00263"/>
    </source>
</evidence>
<dbReference type="GO" id="GO:0009306">
    <property type="term" value="P:protein secretion"/>
    <property type="evidence" value="ECO:0007669"/>
    <property type="project" value="InterPro"/>
</dbReference>
<dbReference type="InterPro" id="IPR004846">
    <property type="entry name" value="T2SS/T3SS_dom"/>
</dbReference>
<evidence type="ECO:0000313" key="3">
    <source>
        <dbReference type="EMBL" id="OIQ90319.1"/>
    </source>
</evidence>
<reference evidence="3" key="1">
    <citation type="submission" date="2016-10" db="EMBL/GenBank/DDBJ databases">
        <title>Sequence of Gallionella enrichment culture.</title>
        <authorList>
            <person name="Poehlein A."/>
            <person name="Muehling M."/>
            <person name="Daniel R."/>
        </authorList>
    </citation>
    <scope>NUCLEOTIDE SEQUENCE</scope>
</reference>
<evidence type="ECO:0000259" key="2">
    <source>
        <dbReference type="Pfam" id="PF13629"/>
    </source>
</evidence>
<name>A0A1J5RE86_9ZZZZ</name>
<dbReference type="InterPro" id="IPR050810">
    <property type="entry name" value="Bact_Secretion_Sys_Channel"/>
</dbReference>
<dbReference type="PRINTS" id="PR00811">
    <property type="entry name" value="BCTERIALGSPD"/>
</dbReference>
<feature type="domain" description="Type II/III secretion system secretin-like" evidence="1">
    <location>
        <begin position="261"/>
        <end position="426"/>
    </location>
</feature>
<gene>
    <name evidence="3" type="primary">outD_7</name>
    <name evidence="3" type="ORF">GALL_277690</name>
</gene>
<dbReference type="Pfam" id="PF00263">
    <property type="entry name" value="Secretin"/>
    <property type="match status" value="1"/>
</dbReference>
<dbReference type="GO" id="GO:0015627">
    <property type="term" value="C:type II protein secretion system complex"/>
    <property type="evidence" value="ECO:0007669"/>
    <property type="project" value="TreeGrafter"/>
</dbReference>
<dbReference type="AlphaFoldDB" id="A0A1J5RE86"/>
<proteinExistence type="predicted"/>
<accession>A0A1J5RE86</accession>
<feature type="domain" description="Pilus formation protein N-terminal" evidence="2">
    <location>
        <begin position="45"/>
        <end position="112"/>
    </location>
</feature>
<comment type="caution">
    <text evidence="3">The sequence shown here is derived from an EMBL/GenBank/DDBJ whole genome shotgun (WGS) entry which is preliminary data.</text>
</comment>
<protein>
    <submittedName>
        <fullName evidence="3">Type II secretion system protein D</fullName>
    </submittedName>
</protein>
<dbReference type="Pfam" id="PF13629">
    <property type="entry name" value="T2SS-T3SS_pil_N"/>
    <property type="match status" value="1"/>
</dbReference>
<dbReference type="EMBL" id="MLJW01000296">
    <property type="protein sequence ID" value="OIQ90319.1"/>
    <property type="molecule type" value="Genomic_DNA"/>
</dbReference>
<dbReference type="InterPro" id="IPR032789">
    <property type="entry name" value="T2SS-T3SS_pil_N"/>
</dbReference>
<dbReference type="InterPro" id="IPR001775">
    <property type="entry name" value="GspD/PilQ"/>
</dbReference>
<dbReference type="PANTHER" id="PTHR30332:SF17">
    <property type="entry name" value="TYPE IV PILIATION SYSTEM PROTEIN DR_0774-RELATED"/>
    <property type="match status" value="1"/>
</dbReference>
<dbReference type="PANTHER" id="PTHR30332">
    <property type="entry name" value="PROBABLE GENERAL SECRETION PATHWAY PROTEIN D"/>
    <property type="match status" value="1"/>
</dbReference>